<keyword evidence="2" id="KW-1185">Reference proteome</keyword>
<sequence>MSKQEIEQFYPETKQQWRKWLEKNHRRKDAVWLIFYKKHTSKPSMNWSDAVDEALCFGWIDSKAETIDKDTYRQYFCKRKPNSTWSKINKKKIETLTAKGLMTKAGFAVIDIAKQNGSWTILDEVEELIIPSGLEKAFEKFENSKDYFSSLSKSKKKGLLQWIALAKKDTTRQKRIFEIAENASQQQLPKQFRPQKSDL</sequence>
<comment type="caution">
    <text evidence="1">The sequence shown here is derived from an EMBL/GenBank/DDBJ whole genome shotgun (WGS) entry which is preliminary data.</text>
</comment>
<dbReference type="EMBL" id="CABVMM010000003">
    <property type="protein sequence ID" value="VVU99696.1"/>
    <property type="molecule type" value="Genomic_DNA"/>
</dbReference>
<name>A0AC61Y5C1_9FLAO</name>
<protein>
    <submittedName>
        <fullName evidence="1">Uncharacterized protein</fullName>
    </submittedName>
</protein>
<accession>A0AC61Y5C1</accession>
<gene>
    <name evidence="1" type="ORF">FVB9532_00952</name>
</gene>
<reference evidence="1" key="1">
    <citation type="submission" date="2019-09" db="EMBL/GenBank/DDBJ databases">
        <authorList>
            <person name="Rodrigo-Torres L."/>
            <person name="Arahal R. D."/>
            <person name="Lucena T."/>
        </authorList>
    </citation>
    <scope>NUCLEOTIDE SEQUENCE</scope>
    <source>
        <strain evidence="1">ISS653</strain>
    </source>
</reference>
<dbReference type="Proteomes" id="UP000356253">
    <property type="component" value="Unassembled WGS sequence"/>
</dbReference>
<evidence type="ECO:0000313" key="2">
    <source>
        <dbReference type="Proteomes" id="UP000356253"/>
    </source>
</evidence>
<organism evidence="1 2">
    <name type="scientific">Mesonia oceanica</name>
    <dbReference type="NCBI Taxonomy" id="2687242"/>
    <lineage>
        <taxon>Bacteria</taxon>
        <taxon>Pseudomonadati</taxon>
        <taxon>Bacteroidota</taxon>
        <taxon>Flavobacteriia</taxon>
        <taxon>Flavobacteriales</taxon>
        <taxon>Flavobacteriaceae</taxon>
        <taxon>Mesonia</taxon>
    </lineage>
</organism>
<proteinExistence type="predicted"/>
<evidence type="ECO:0000313" key="1">
    <source>
        <dbReference type="EMBL" id="VVU99696.1"/>
    </source>
</evidence>